<dbReference type="PANTHER" id="PTHR11514:SF115">
    <property type="entry name" value="TRANSCRIPTION FACTOR"/>
    <property type="match status" value="1"/>
</dbReference>
<dbReference type="PROSITE" id="PS50888">
    <property type="entry name" value="BHLH"/>
    <property type="match status" value="1"/>
</dbReference>
<comment type="subcellular location">
    <subcellularLocation>
        <location evidence="1 5">Nucleus</location>
    </subcellularLocation>
</comment>
<dbReference type="InterPro" id="IPR036638">
    <property type="entry name" value="HLH_DNA-bd_sf"/>
</dbReference>
<keyword evidence="9" id="KW-1185">Reference proteome</keyword>
<name>A0AAV6JJC7_9ERIC</name>
<evidence type="ECO:0000256" key="2">
    <source>
        <dbReference type="ARBA" id="ARBA00023015"/>
    </source>
</evidence>
<sequence>MDEIIHPSSSLSLQQRLQFIIQSRNEWWAYAIFWQATKDINGNFLLSWGGGHFQGTKQCSVPNKLANNGHDQHEFGVKRGIQDNYSDIDRLVNGHVLDAEWFYMMSTTNSFVAWDGILGQPFSGGVYAWLAGEHELKLCDCERAKEANAHGIQTLVCISTAYGVVELGSTEIIQEELDLLLLAKSLFGPNNTTSVTKQPSGPGETAASTCQLNSGRSNFKGLLQSDSKVVLRSTKRGGNSKARGETPPNHVEAEKQRRQKLNSLFYVLRGIVPNVSKMDRASLLAGNTTRDQFDAVAYIKELQENVGELEAKLICSKSQETKISFPNKHDTSITRVDHRHSRSTSLSGNGNGIMPAEVDVKVKGSEAVIRVQCMDVNYPVARLMDAIRVLECHVRHASISKVKELVFQHVVVDQVPDGFRSEAALKIAIVGRFLI</sequence>
<feature type="domain" description="BHLH" evidence="7">
    <location>
        <begin position="245"/>
        <end position="294"/>
    </location>
</feature>
<dbReference type="EMBL" id="JACTNZ010000007">
    <property type="protein sequence ID" value="KAG5539400.1"/>
    <property type="molecule type" value="Genomic_DNA"/>
</dbReference>
<dbReference type="AlphaFoldDB" id="A0AAV6JJC7"/>
<dbReference type="GO" id="GO:0046983">
    <property type="term" value="F:protein dimerization activity"/>
    <property type="evidence" value="ECO:0007669"/>
    <property type="project" value="InterPro"/>
</dbReference>
<accession>A0AAV6JJC7</accession>
<dbReference type="InterPro" id="IPR011598">
    <property type="entry name" value="bHLH_dom"/>
</dbReference>
<gene>
    <name evidence="8" type="ORF">RHGRI_019819</name>
</gene>
<dbReference type="Gene3D" id="4.10.280.10">
    <property type="entry name" value="Helix-loop-helix DNA-binding domain"/>
    <property type="match status" value="1"/>
</dbReference>
<keyword evidence="4 5" id="KW-0539">Nucleus</keyword>
<dbReference type="Pfam" id="PF00010">
    <property type="entry name" value="HLH"/>
    <property type="match status" value="1"/>
</dbReference>
<evidence type="ECO:0000256" key="3">
    <source>
        <dbReference type="ARBA" id="ARBA00023163"/>
    </source>
</evidence>
<evidence type="ECO:0000256" key="1">
    <source>
        <dbReference type="ARBA" id="ARBA00004123"/>
    </source>
</evidence>
<feature type="region of interest" description="Disordered" evidence="6">
    <location>
        <begin position="233"/>
        <end position="256"/>
    </location>
</feature>
<keyword evidence="2 5" id="KW-0805">Transcription regulation</keyword>
<evidence type="ECO:0000259" key="7">
    <source>
        <dbReference type="PROSITE" id="PS50888"/>
    </source>
</evidence>
<evidence type="ECO:0000313" key="8">
    <source>
        <dbReference type="EMBL" id="KAG5539400.1"/>
    </source>
</evidence>
<organism evidence="8 9">
    <name type="scientific">Rhododendron griersonianum</name>
    <dbReference type="NCBI Taxonomy" id="479676"/>
    <lineage>
        <taxon>Eukaryota</taxon>
        <taxon>Viridiplantae</taxon>
        <taxon>Streptophyta</taxon>
        <taxon>Embryophyta</taxon>
        <taxon>Tracheophyta</taxon>
        <taxon>Spermatophyta</taxon>
        <taxon>Magnoliopsida</taxon>
        <taxon>eudicotyledons</taxon>
        <taxon>Gunneridae</taxon>
        <taxon>Pentapetalae</taxon>
        <taxon>asterids</taxon>
        <taxon>Ericales</taxon>
        <taxon>Ericaceae</taxon>
        <taxon>Ericoideae</taxon>
        <taxon>Rhodoreae</taxon>
        <taxon>Rhododendron</taxon>
    </lineage>
</organism>
<dbReference type="PANTHER" id="PTHR11514">
    <property type="entry name" value="MYC"/>
    <property type="match status" value="1"/>
</dbReference>
<dbReference type="SMART" id="SM00353">
    <property type="entry name" value="HLH"/>
    <property type="match status" value="1"/>
</dbReference>
<dbReference type="Proteomes" id="UP000823749">
    <property type="component" value="Chromosome 7"/>
</dbReference>
<evidence type="ECO:0000256" key="6">
    <source>
        <dbReference type="SAM" id="MobiDB-lite"/>
    </source>
</evidence>
<protein>
    <recommendedName>
        <fullName evidence="5">Transcription factor</fullName>
        <shortName evidence="5">bHLH transcription factor</shortName>
    </recommendedName>
    <alternativeName>
        <fullName evidence="5">Basic helix-loop-helix protein</fullName>
    </alternativeName>
</protein>
<evidence type="ECO:0000256" key="5">
    <source>
        <dbReference type="RuleBase" id="RU369104"/>
    </source>
</evidence>
<evidence type="ECO:0000256" key="4">
    <source>
        <dbReference type="ARBA" id="ARBA00023242"/>
    </source>
</evidence>
<proteinExistence type="predicted"/>
<evidence type="ECO:0000313" key="9">
    <source>
        <dbReference type="Proteomes" id="UP000823749"/>
    </source>
</evidence>
<dbReference type="InterPro" id="IPR045084">
    <property type="entry name" value="AIB/MYC-like"/>
</dbReference>
<dbReference type="InterPro" id="IPR025610">
    <property type="entry name" value="MYC/MYB_N"/>
</dbReference>
<comment type="caution">
    <text evidence="8">The sequence shown here is derived from an EMBL/GenBank/DDBJ whole genome shotgun (WGS) entry which is preliminary data.</text>
</comment>
<keyword evidence="3 5" id="KW-0804">Transcription</keyword>
<dbReference type="SUPFAM" id="SSF47459">
    <property type="entry name" value="HLH, helix-loop-helix DNA-binding domain"/>
    <property type="match status" value="1"/>
</dbReference>
<reference evidence="8" key="1">
    <citation type="submission" date="2020-08" db="EMBL/GenBank/DDBJ databases">
        <title>Plant Genome Project.</title>
        <authorList>
            <person name="Zhang R.-G."/>
        </authorList>
    </citation>
    <scope>NUCLEOTIDE SEQUENCE</scope>
    <source>
        <strain evidence="8">WSP0</strain>
        <tissue evidence="8">Leaf</tissue>
    </source>
</reference>
<dbReference type="Pfam" id="PF14215">
    <property type="entry name" value="bHLH-MYC_N"/>
    <property type="match status" value="1"/>
</dbReference>
<dbReference type="GO" id="GO:0005634">
    <property type="term" value="C:nucleus"/>
    <property type="evidence" value="ECO:0007669"/>
    <property type="project" value="UniProtKB-SubCell"/>
</dbReference>
<dbReference type="GO" id="GO:0000976">
    <property type="term" value="F:transcription cis-regulatory region binding"/>
    <property type="evidence" value="ECO:0007669"/>
    <property type="project" value="TreeGrafter"/>
</dbReference>
<dbReference type="GO" id="GO:0003700">
    <property type="term" value="F:DNA-binding transcription factor activity"/>
    <property type="evidence" value="ECO:0007669"/>
    <property type="project" value="InterPro"/>
</dbReference>